<reference evidence="3 4" key="1">
    <citation type="submission" date="2019-08" db="EMBL/GenBank/DDBJ databases">
        <title>Draft genome sequences of two oriental melons (Cucumis melo L. var makuwa).</title>
        <authorList>
            <person name="Kwon S.-Y."/>
        </authorList>
    </citation>
    <scope>NUCLEOTIDE SEQUENCE [LARGE SCALE GENOMIC DNA]</scope>
    <source>
        <strain evidence="4">cv. Chang Bougi</strain>
        <strain evidence="3">cv. SW 3</strain>
        <tissue evidence="1">Leaf</tissue>
    </source>
</reference>
<evidence type="ECO:0000313" key="1">
    <source>
        <dbReference type="EMBL" id="KAA0041275.1"/>
    </source>
</evidence>
<dbReference type="Proteomes" id="UP000321393">
    <property type="component" value="Unassembled WGS sequence"/>
</dbReference>
<comment type="caution">
    <text evidence="1">The sequence shown here is derived from an EMBL/GenBank/DDBJ whole genome shotgun (WGS) entry which is preliminary data.</text>
</comment>
<dbReference type="EMBL" id="SSTE01016683">
    <property type="protein sequence ID" value="KAA0041275.1"/>
    <property type="molecule type" value="Genomic_DNA"/>
</dbReference>
<protein>
    <submittedName>
        <fullName evidence="1">Uncharacterized protein</fullName>
    </submittedName>
</protein>
<organism evidence="1 3">
    <name type="scientific">Cucumis melo var. makuwa</name>
    <name type="common">Oriental melon</name>
    <dbReference type="NCBI Taxonomy" id="1194695"/>
    <lineage>
        <taxon>Eukaryota</taxon>
        <taxon>Viridiplantae</taxon>
        <taxon>Streptophyta</taxon>
        <taxon>Embryophyta</taxon>
        <taxon>Tracheophyta</taxon>
        <taxon>Spermatophyta</taxon>
        <taxon>Magnoliopsida</taxon>
        <taxon>eudicotyledons</taxon>
        <taxon>Gunneridae</taxon>
        <taxon>Pentapetalae</taxon>
        <taxon>rosids</taxon>
        <taxon>fabids</taxon>
        <taxon>Cucurbitales</taxon>
        <taxon>Cucurbitaceae</taxon>
        <taxon>Benincaseae</taxon>
        <taxon>Cucumis</taxon>
    </lineage>
</organism>
<dbReference type="OrthoDB" id="1905162at2759"/>
<dbReference type="AlphaFoldDB" id="A0A5A7TIM5"/>
<evidence type="ECO:0000313" key="3">
    <source>
        <dbReference type="Proteomes" id="UP000321393"/>
    </source>
</evidence>
<proteinExistence type="predicted"/>
<gene>
    <name evidence="2" type="ORF">E5676_scaffold32G00890</name>
    <name evidence="1" type="ORF">E6C27_scaffold128G002620</name>
</gene>
<sequence length="96" mass="11250">MKTYRYEGMEHKYRIVSIAFYLAPTYKRILFFDRVGKDWDQLKGNVSNMKEYKKWKQRNASTSLIKTREGLGLWTPYPGNLDLVVLPTVVRSSKAG</sequence>
<evidence type="ECO:0000313" key="2">
    <source>
        <dbReference type="EMBL" id="TYK16071.1"/>
    </source>
</evidence>
<name>A0A5A7TIM5_CUCMM</name>
<dbReference type="EMBL" id="SSTD01008349">
    <property type="protein sequence ID" value="TYK16071.1"/>
    <property type="molecule type" value="Genomic_DNA"/>
</dbReference>
<dbReference type="Proteomes" id="UP000321947">
    <property type="component" value="Unassembled WGS sequence"/>
</dbReference>
<evidence type="ECO:0000313" key="4">
    <source>
        <dbReference type="Proteomes" id="UP000321947"/>
    </source>
</evidence>
<accession>A0A5A7TIM5</accession>